<evidence type="ECO:0000313" key="3">
    <source>
        <dbReference type="EMBL" id="PZX16028.1"/>
    </source>
</evidence>
<sequence length="726" mass="73626">MKTTFLLDLTHDGIRLRQRGADGEAVMGEIALDAPDFESRLDALRRDAEARAGGPVETIVTIPASEVLYTRIEGTDAATIGAALDGLTPYALDDLVFDWHPGEAGQSHVAAVARETLAEAESFARAHGFDPRGFAGEPQPGLFDTAPDFGSASGRPAAPDGVGPATPPQTGEQTPLPTATPVLPVGTETGAGHFAEEPAPFVPAPRGPAGPGSGEHAGKKPDRAIPRPSPRAIPAANASRGGRKSASSRTSGLALPAIAALILFGFLAWSFFLAAPPEPEVIATEDAPLPSSDTARSVPVEEPTAPTGTEPVEAPPAEAPPDPERIAPNDPLNRPGGAPDTGRYAATGVEDAVPGRPDIPGDDNPGEVGDGMRDPVLRTDPVTLSLAAPEASPAQPGALLSPPPQERPKSDAEDRGNPEGTVEPPASAEGVAQPDQAPPPRDTAAVPEDESAVAAALDDALPEETREPDAPETETSGPSPDGAPAPAAPAETEIVVTDGPPPVRPPPAPRRDAAAPVPAAIPVIEGAPPVTPPARPQGPATRDETALDPDPAGPAGTDAAPLTLTAPDSPVIVENAPPARPARRPAEMSALPEPSTDSDAVSAAIAAAIATPEPPAEIDPTGAIARSLAPRGRPGDLVISPPATTPDRSSRDLAMTAPALVRGGASLIGVFGSPSNRRALVQLPNGRFEKVSVGDRIDGGQVSEIGSESLTYVRDGMAIPLQLPGG</sequence>
<dbReference type="EMBL" id="QKZL01000008">
    <property type="protein sequence ID" value="PZX16028.1"/>
    <property type="molecule type" value="Genomic_DNA"/>
</dbReference>
<name>A0A2W7N7I7_9RHOB</name>
<keyword evidence="2" id="KW-0812">Transmembrane</keyword>
<organism evidence="3 4">
    <name type="scientific">Palleronia aestuarii</name>
    <dbReference type="NCBI Taxonomy" id="568105"/>
    <lineage>
        <taxon>Bacteria</taxon>
        <taxon>Pseudomonadati</taxon>
        <taxon>Pseudomonadota</taxon>
        <taxon>Alphaproteobacteria</taxon>
        <taxon>Rhodobacterales</taxon>
        <taxon>Roseobacteraceae</taxon>
        <taxon>Palleronia</taxon>
    </lineage>
</organism>
<proteinExistence type="predicted"/>
<dbReference type="InterPro" id="IPR043129">
    <property type="entry name" value="ATPase_NBD"/>
</dbReference>
<comment type="caution">
    <text evidence="3">The sequence shown here is derived from an EMBL/GenBank/DDBJ whole genome shotgun (WGS) entry which is preliminary data.</text>
</comment>
<feature type="compositionally biased region" description="Low complexity" evidence="1">
    <location>
        <begin position="174"/>
        <end position="187"/>
    </location>
</feature>
<accession>A0A2W7N7I7</accession>
<feature type="compositionally biased region" description="Pro residues" evidence="1">
    <location>
        <begin position="499"/>
        <end position="508"/>
    </location>
</feature>
<evidence type="ECO:0008006" key="5">
    <source>
        <dbReference type="Google" id="ProtNLM"/>
    </source>
</evidence>
<protein>
    <recommendedName>
        <fullName evidence="5">Type IV pilus biogenesis protein PilP</fullName>
    </recommendedName>
</protein>
<evidence type="ECO:0000313" key="4">
    <source>
        <dbReference type="Proteomes" id="UP000248916"/>
    </source>
</evidence>
<keyword evidence="2" id="KW-0472">Membrane</keyword>
<reference evidence="3 4" key="1">
    <citation type="submission" date="2018-06" db="EMBL/GenBank/DDBJ databases">
        <title>Genomic Encyclopedia of Archaeal and Bacterial Type Strains, Phase II (KMG-II): from individual species to whole genera.</title>
        <authorList>
            <person name="Goeker M."/>
        </authorList>
    </citation>
    <scope>NUCLEOTIDE SEQUENCE [LARGE SCALE GENOMIC DNA]</scope>
    <source>
        <strain evidence="3 4">DSM 22009</strain>
    </source>
</reference>
<feature type="compositionally biased region" description="Low complexity" evidence="1">
    <location>
        <begin position="298"/>
        <end position="312"/>
    </location>
</feature>
<dbReference type="Proteomes" id="UP000248916">
    <property type="component" value="Unassembled WGS sequence"/>
</dbReference>
<dbReference type="SUPFAM" id="SSF53067">
    <property type="entry name" value="Actin-like ATPase domain"/>
    <property type="match status" value="1"/>
</dbReference>
<feature type="compositionally biased region" description="Basic and acidic residues" evidence="1">
    <location>
        <begin position="406"/>
        <end position="417"/>
    </location>
</feature>
<feature type="compositionally biased region" description="Low complexity" evidence="1">
    <location>
        <begin position="230"/>
        <end position="248"/>
    </location>
</feature>
<feature type="region of interest" description="Disordered" evidence="1">
    <location>
        <begin position="283"/>
        <end position="600"/>
    </location>
</feature>
<feature type="compositionally biased region" description="Low complexity" evidence="1">
    <location>
        <begin position="548"/>
        <end position="563"/>
    </location>
</feature>
<dbReference type="OrthoDB" id="7870459at2"/>
<dbReference type="AlphaFoldDB" id="A0A2W7N7I7"/>
<gene>
    <name evidence="3" type="ORF">LX81_02300</name>
</gene>
<keyword evidence="4" id="KW-1185">Reference proteome</keyword>
<feature type="region of interest" description="Disordered" evidence="1">
    <location>
        <begin position="128"/>
        <end position="248"/>
    </location>
</feature>
<dbReference type="RefSeq" id="WP_111537439.1">
    <property type="nucleotide sequence ID" value="NZ_QKZL01000008.1"/>
</dbReference>
<evidence type="ECO:0000256" key="1">
    <source>
        <dbReference type="SAM" id="MobiDB-lite"/>
    </source>
</evidence>
<feature type="region of interest" description="Disordered" evidence="1">
    <location>
        <begin position="626"/>
        <end position="651"/>
    </location>
</feature>
<feature type="transmembrane region" description="Helical" evidence="2">
    <location>
        <begin position="253"/>
        <end position="275"/>
    </location>
</feature>
<keyword evidence="2" id="KW-1133">Transmembrane helix</keyword>
<feature type="compositionally biased region" description="Low complexity" evidence="1">
    <location>
        <begin position="514"/>
        <end position="528"/>
    </location>
</feature>
<evidence type="ECO:0000256" key="2">
    <source>
        <dbReference type="SAM" id="Phobius"/>
    </source>
</evidence>
<feature type="compositionally biased region" description="Basic and acidic residues" evidence="1">
    <location>
        <begin position="216"/>
        <end position="225"/>
    </location>
</feature>